<feature type="compositionally biased region" description="Basic and acidic residues" evidence="1">
    <location>
        <begin position="292"/>
        <end position="311"/>
    </location>
</feature>
<dbReference type="STRING" id="6832.A0A553PFC0"/>
<dbReference type="AlphaFoldDB" id="A0A553PFC0"/>
<dbReference type="PROSITE" id="PS50245">
    <property type="entry name" value="CAP_GLY_2"/>
    <property type="match status" value="2"/>
</dbReference>
<name>A0A553PFC0_TIGCA</name>
<organism evidence="3 4">
    <name type="scientific">Tigriopus californicus</name>
    <name type="common">Marine copepod</name>
    <dbReference type="NCBI Taxonomy" id="6832"/>
    <lineage>
        <taxon>Eukaryota</taxon>
        <taxon>Metazoa</taxon>
        <taxon>Ecdysozoa</taxon>
        <taxon>Arthropoda</taxon>
        <taxon>Crustacea</taxon>
        <taxon>Multicrustacea</taxon>
        <taxon>Hexanauplia</taxon>
        <taxon>Copepoda</taxon>
        <taxon>Harpacticoida</taxon>
        <taxon>Harpacticidae</taxon>
        <taxon>Tigriopus</taxon>
    </lineage>
</organism>
<dbReference type="GO" id="GO:0035371">
    <property type="term" value="C:microtubule plus-end"/>
    <property type="evidence" value="ECO:0007669"/>
    <property type="project" value="TreeGrafter"/>
</dbReference>
<evidence type="ECO:0000313" key="4">
    <source>
        <dbReference type="Proteomes" id="UP000318571"/>
    </source>
</evidence>
<keyword evidence="4" id="KW-1185">Reference proteome</keyword>
<evidence type="ECO:0000259" key="2">
    <source>
        <dbReference type="PROSITE" id="PS50245"/>
    </source>
</evidence>
<dbReference type="GO" id="GO:0051010">
    <property type="term" value="F:microtubule plus-end binding"/>
    <property type="evidence" value="ECO:0007669"/>
    <property type="project" value="TreeGrafter"/>
</dbReference>
<feature type="region of interest" description="Disordered" evidence="1">
    <location>
        <begin position="188"/>
        <end position="431"/>
    </location>
</feature>
<comment type="caution">
    <text evidence="3">The sequence shown here is derived from an EMBL/GenBank/DDBJ whole genome shotgun (WGS) entry which is preliminary data.</text>
</comment>
<proteinExistence type="predicted"/>
<dbReference type="GO" id="GO:0005634">
    <property type="term" value="C:nucleus"/>
    <property type="evidence" value="ECO:0007669"/>
    <property type="project" value="TreeGrafter"/>
</dbReference>
<dbReference type="SUPFAM" id="SSF74924">
    <property type="entry name" value="Cap-Gly domain"/>
    <property type="match status" value="2"/>
</dbReference>
<feature type="compositionally biased region" description="Polar residues" evidence="1">
    <location>
        <begin position="325"/>
        <end position="345"/>
    </location>
</feature>
<dbReference type="InterPro" id="IPR036859">
    <property type="entry name" value="CAP-Gly_dom_sf"/>
</dbReference>
<evidence type="ECO:0000313" key="3">
    <source>
        <dbReference type="EMBL" id="TRY76388.1"/>
    </source>
</evidence>
<dbReference type="EMBL" id="VCGU01000004">
    <property type="protein sequence ID" value="TRY76388.1"/>
    <property type="molecule type" value="Genomic_DNA"/>
</dbReference>
<dbReference type="PROSITE" id="PS00845">
    <property type="entry name" value="CAP_GLY_1"/>
    <property type="match status" value="1"/>
</dbReference>
<dbReference type="GO" id="GO:0005938">
    <property type="term" value="C:cell cortex"/>
    <property type="evidence" value="ECO:0007669"/>
    <property type="project" value="TreeGrafter"/>
</dbReference>
<feature type="compositionally biased region" description="Polar residues" evidence="1">
    <location>
        <begin position="371"/>
        <end position="393"/>
    </location>
</feature>
<feature type="compositionally biased region" description="Basic and acidic residues" evidence="1">
    <location>
        <begin position="411"/>
        <end position="431"/>
    </location>
</feature>
<accession>A0A553PFC0</accession>
<dbReference type="Proteomes" id="UP000318571">
    <property type="component" value="Chromosome 5"/>
</dbReference>
<sequence>MTNLPDDQMDSLLRQARRISSDVGGERSVSPGSNMLHRNDTAGSLGGGVLPHPRRQSTQQELMGDNLARRLSEAGVNRRPSAAQILTEDTDSFIVGVRVYVDGVKPGRIQYIGETKFGPGDWAGVVLDEPIGKNDGSVGKTRYFQCEPYYGVFSRLFRLTRGPIEGAEDVLAQVRKYGYEIVDAPVGMRRGSVGSGGGSRRGSTSERRGSVERSSISPRAVTPEMRRSSVNRNSPDPMVRRGSAAVEPRRTSLSVPERRGSMGQSPLGRRTPGRSPLASPRTSRSYITGGDVRIEKDPEMTKLAQEARRLSMEGGSSSRRPSGSIDQLGNRTFSARPTSTLNKNGNGIRRPSEGFGTGTRSPRLGDRRPSENTNGYNANYRRSSESPVNNNYRRPSEGISNLRRGSNTTVQKEEVGRRPSSDVDTHEVERRRLSEAGLRRPSVSDRVLNEDTSNLMVGQQVWVDGDKHGRIAFIGGVHFASGEVAGVHLEKPMGKNNGSVGGTLYFQCEPKHGIFARLHRLSREPLFDENEEYNEE</sequence>
<feature type="compositionally biased region" description="Low complexity" evidence="1">
    <location>
        <begin position="314"/>
        <end position="324"/>
    </location>
</feature>
<dbReference type="Gene3D" id="2.30.30.190">
    <property type="entry name" value="CAP Gly-rich-like domain"/>
    <property type="match status" value="2"/>
</dbReference>
<protein>
    <recommendedName>
        <fullName evidence="2">CAP-Gly domain-containing protein</fullName>
    </recommendedName>
</protein>
<feature type="domain" description="CAP-Gly" evidence="2">
    <location>
        <begin position="475"/>
        <end position="517"/>
    </location>
</feature>
<reference evidence="3 4" key="1">
    <citation type="journal article" date="2018" name="Nat. Ecol. Evol.">
        <title>Genomic signatures of mitonuclear coevolution across populations of Tigriopus californicus.</title>
        <authorList>
            <person name="Barreto F.S."/>
            <person name="Watson E.T."/>
            <person name="Lima T.G."/>
            <person name="Willett C.S."/>
            <person name="Edmands S."/>
            <person name="Li W."/>
            <person name="Burton R.S."/>
        </authorList>
    </citation>
    <scope>NUCLEOTIDE SEQUENCE [LARGE SCALE GENOMIC DNA]</scope>
    <source>
        <strain evidence="3 4">San Diego</strain>
    </source>
</reference>
<gene>
    <name evidence="3" type="ORF">TCAL_02710</name>
</gene>
<dbReference type="InterPro" id="IPR000938">
    <property type="entry name" value="CAP-Gly_domain"/>
</dbReference>
<evidence type="ECO:0000256" key="1">
    <source>
        <dbReference type="SAM" id="MobiDB-lite"/>
    </source>
</evidence>
<dbReference type="PANTHER" id="PTHR18916:SF82">
    <property type="entry name" value="CAP-GLY DOMAIN-CONTAINING PROTEIN"/>
    <property type="match status" value="1"/>
</dbReference>
<dbReference type="GO" id="GO:0031122">
    <property type="term" value="P:cytoplasmic microtubule organization"/>
    <property type="evidence" value="ECO:0007669"/>
    <property type="project" value="TreeGrafter"/>
</dbReference>
<dbReference type="Pfam" id="PF01302">
    <property type="entry name" value="CAP_GLY"/>
    <property type="match status" value="2"/>
</dbReference>
<feature type="region of interest" description="Disordered" evidence="1">
    <location>
        <begin position="18"/>
        <end position="57"/>
    </location>
</feature>
<feature type="domain" description="CAP-Gly" evidence="2">
    <location>
        <begin position="113"/>
        <end position="155"/>
    </location>
</feature>
<dbReference type="PANTHER" id="PTHR18916">
    <property type="entry name" value="DYNACTIN 1-RELATED MICROTUBULE-BINDING"/>
    <property type="match status" value="1"/>
</dbReference>
<dbReference type="SMART" id="SM01052">
    <property type="entry name" value="CAP_GLY"/>
    <property type="match status" value="2"/>
</dbReference>